<dbReference type="Proteomes" id="UP000678228">
    <property type="component" value="Unassembled WGS sequence"/>
</dbReference>
<dbReference type="EMBL" id="JAGKSQ010000003">
    <property type="protein sequence ID" value="MBP3951257.1"/>
    <property type="molecule type" value="Genomic_DNA"/>
</dbReference>
<feature type="transmembrane region" description="Helical" evidence="1">
    <location>
        <begin position="29"/>
        <end position="55"/>
    </location>
</feature>
<name>A0A940WV92_9BACI</name>
<organism evidence="2 3">
    <name type="scientific">Halalkalibacter suaedae</name>
    <dbReference type="NCBI Taxonomy" id="2822140"/>
    <lineage>
        <taxon>Bacteria</taxon>
        <taxon>Bacillati</taxon>
        <taxon>Bacillota</taxon>
        <taxon>Bacilli</taxon>
        <taxon>Bacillales</taxon>
        <taxon>Bacillaceae</taxon>
        <taxon>Halalkalibacter</taxon>
    </lineage>
</organism>
<dbReference type="AlphaFoldDB" id="A0A940WV92"/>
<gene>
    <name evidence="2" type="ORF">J7W16_08940</name>
</gene>
<accession>A0A940WV92</accession>
<dbReference type="Pfam" id="PF06691">
    <property type="entry name" value="DUF1189"/>
    <property type="match status" value="1"/>
</dbReference>
<keyword evidence="1" id="KW-0472">Membrane</keyword>
<keyword evidence="1" id="KW-0812">Transmembrane</keyword>
<protein>
    <submittedName>
        <fullName evidence="2">DUF1189 domain-containing protein</fullName>
    </submittedName>
</protein>
<dbReference type="RefSeq" id="WP_210596948.1">
    <property type="nucleotide sequence ID" value="NZ_JAGKSQ010000003.1"/>
</dbReference>
<evidence type="ECO:0000313" key="2">
    <source>
        <dbReference type="EMBL" id="MBP3951257.1"/>
    </source>
</evidence>
<keyword evidence="1" id="KW-1133">Transmembrane helix</keyword>
<comment type="caution">
    <text evidence="2">The sequence shown here is derived from an EMBL/GenBank/DDBJ whole genome shotgun (WGS) entry which is preliminary data.</text>
</comment>
<keyword evidence="3" id="KW-1185">Reference proteome</keyword>
<dbReference type="InterPro" id="IPR009574">
    <property type="entry name" value="DUF1189"/>
</dbReference>
<sequence>MHFLTWFTKSLYQLKIIAYSRLRPITSTIWHILFLTFIASIPYLFSINTFIYSAVNDLEQSLHSDLPSFTIDDGVLQMDSSDVYILNQNSDIGFLLFDPTNSYTNEDLLVLGTGITFGKDQLLYVKNEQIQSIPYTLLGIEQLTTAEIIERIDQLQGFLPLLLGIITLGLYVALAGLAFLGITIIAMFSLFLRSGRSLEYRHLWNIAAHAITLPTILYYWVDVLLLSLPSIVYFIVCLLVIYLSIRTIPNRKNKAKAN</sequence>
<feature type="transmembrane region" description="Helical" evidence="1">
    <location>
        <begin position="161"/>
        <end position="191"/>
    </location>
</feature>
<feature type="transmembrane region" description="Helical" evidence="1">
    <location>
        <begin position="227"/>
        <end position="245"/>
    </location>
</feature>
<evidence type="ECO:0000256" key="1">
    <source>
        <dbReference type="SAM" id="Phobius"/>
    </source>
</evidence>
<proteinExistence type="predicted"/>
<reference evidence="2" key="1">
    <citation type="submission" date="2021-03" db="EMBL/GenBank/DDBJ databases">
        <title>Bacillus suaedae sp. nov., isolated from Suaeda aralocaspica.</title>
        <authorList>
            <person name="Lei R.F.R."/>
        </authorList>
    </citation>
    <scope>NUCLEOTIDE SEQUENCE</scope>
    <source>
        <strain evidence="2">YZJH907-2</strain>
    </source>
</reference>
<evidence type="ECO:0000313" key="3">
    <source>
        <dbReference type="Proteomes" id="UP000678228"/>
    </source>
</evidence>